<dbReference type="RefSeq" id="WP_135039452.1">
    <property type="nucleotide sequence ID" value="NZ_BLLS01000109.1"/>
</dbReference>
<reference evidence="4 9" key="3">
    <citation type="journal article" date="2020" name="Microbiome">
        <title>Single-cell genomics of uncultured bacteria reveals dietary fiber responders in the mouse gut microbiota.</title>
        <authorList>
            <person name="Chijiiwa R."/>
            <person name="Hosokawa M."/>
            <person name="Kogawa M."/>
            <person name="Nishikawa Y."/>
            <person name="Ide K."/>
            <person name="Sakanashi C."/>
            <person name="Takahashi K."/>
            <person name="Takeyama H."/>
        </authorList>
    </citation>
    <scope>NUCLEOTIDE SEQUENCE [LARGE SCALE GENOMIC DNA]</scope>
    <source>
        <strain evidence="4">IMSAGC_001</strain>
    </source>
</reference>
<dbReference type="EMBL" id="SRZA01000005">
    <property type="protein sequence ID" value="TGY07719.1"/>
    <property type="molecule type" value="Genomic_DNA"/>
</dbReference>
<dbReference type="EMBL" id="SPPV01000104">
    <property type="protein sequence ID" value="TFU44728.1"/>
    <property type="molecule type" value="Genomic_DNA"/>
</dbReference>
<proteinExistence type="predicted"/>
<organism evidence="6 8">
    <name type="scientific">Bacteroides acidifaciens</name>
    <dbReference type="NCBI Taxonomy" id="85831"/>
    <lineage>
        <taxon>Bacteria</taxon>
        <taxon>Pseudomonadati</taxon>
        <taxon>Bacteroidota</taxon>
        <taxon>Bacteroidia</taxon>
        <taxon>Bacteroidales</taxon>
        <taxon>Bacteroidaceae</taxon>
        <taxon>Bacteroides</taxon>
    </lineage>
</organism>
<dbReference type="Proteomes" id="UP000305751">
    <property type="component" value="Unassembled WGS sequence"/>
</dbReference>
<reference evidence="5 7" key="1">
    <citation type="submission" date="2019-03" db="EMBL/GenBank/DDBJ databases">
        <title>Diversity of the mouse oral microbiome.</title>
        <authorList>
            <person name="Joseph S."/>
            <person name="Aduse-Opoku J."/>
            <person name="Curtis M."/>
            <person name="Wade W."/>
            <person name="Hashim A."/>
        </authorList>
    </citation>
    <scope>NUCLEOTIDE SEQUENCE [LARGE SCALE GENOMIC DNA]</scope>
    <source>
        <strain evidence="5 7">P2318</strain>
    </source>
</reference>
<keyword evidence="1" id="KW-0175">Coiled coil</keyword>
<protein>
    <submittedName>
        <fullName evidence="6">ORF6N domain-containing protein</fullName>
    </submittedName>
</protein>
<evidence type="ECO:0000256" key="1">
    <source>
        <dbReference type="SAM" id="Coils"/>
    </source>
</evidence>
<name>A0A4S2B167_9BACE</name>
<dbReference type="Pfam" id="PF10543">
    <property type="entry name" value="ORF6N"/>
    <property type="match status" value="1"/>
</dbReference>
<reference evidence="6 8" key="2">
    <citation type="submission" date="2019-04" db="EMBL/GenBank/DDBJ databases">
        <title>Microbes associate with the intestines of laboratory mice.</title>
        <authorList>
            <person name="Navarre W."/>
            <person name="Wong E."/>
            <person name="Huang K."/>
            <person name="Tropini C."/>
            <person name="Ng K."/>
            <person name="Yu B."/>
        </authorList>
    </citation>
    <scope>NUCLEOTIDE SEQUENCE [LARGE SCALE GENOMIC DNA]</scope>
    <source>
        <strain evidence="6 8">NM70_E10</strain>
    </source>
</reference>
<comment type="caution">
    <text evidence="6">The sequence shown here is derived from an EMBL/GenBank/DDBJ whole genome shotgun (WGS) entry which is preliminary data.</text>
</comment>
<evidence type="ECO:0000313" key="6">
    <source>
        <dbReference type="EMBL" id="TGY07719.1"/>
    </source>
</evidence>
<evidence type="ECO:0000313" key="8">
    <source>
        <dbReference type="Proteomes" id="UP000305751"/>
    </source>
</evidence>
<keyword evidence="8" id="KW-1185">Reference proteome</keyword>
<dbReference type="InterPro" id="IPR018873">
    <property type="entry name" value="KilA-N_DNA-bd_domain"/>
</dbReference>
<accession>A0A4S2B167</accession>
<gene>
    <name evidence="5" type="ORF">E4T97_21475</name>
    <name evidence="6" type="ORF">E5356_03565</name>
    <name evidence="4" type="ORF">IMSAGC001_03061</name>
</gene>
<feature type="region of interest" description="Disordered" evidence="2">
    <location>
        <begin position="177"/>
        <end position="199"/>
    </location>
</feature>
<evidence type="ECO:0000259" key="3">
    <source>
        <dbReference type="Pfam" id="PF10543"/>
    </source>
</evidence>
<evidence type="ECO:0000313" key="9">
    <source>
        <dbReference type="Proteomes" id="UP000491181"/>
    </source>
</evidence>
<sequence>MELQVIQNKIYEIRGQKVMLDFDLAELYGSETKRLKEAVRRNLKRFPSDFMFELTKEEFESLRSQIASSNKRGGTRYMPFAFTEQGVAMLSSVLNSEAAIEINISIMRAFVTVRQYLSSVNSATKEIEELKQHMKMLEEGNEDTIAAINDLSEDTRKELDDIYLALSQLAEKQKLVNKQTERRPIGFTHYKDNDKKGKE</sequence>
<evidence type="ECO:0000313" key="5">
    <source>
        <dbReference type="EMBL" id="TFU44728.1"/>
    </source>
</evidence>
<dbReference type="AlphaFoldDB" id="A0A4S2B167"/>
<dbReference type="Proteomes" id="UP000298073">
    <property type="component" value="Unassembled WGS sequence"/>
</dbReference>
<evidence type="ECO:0000256" key="2">
    <source>
        <dbReference type="SAM" id="MobiDB-lite"/>
    </source>
</evidence>
<dbReference type="EMBL" id="BLLS01000109">
    <property type="protein sequence ID" value="GFH87634.1"/>
    <property type="molecule type" value="Genomic_DNA"/>
</dbReference>
<dbReference type="Proteomes" id="UP000491181">
    <property type="component" value="Unassembled WGS sequence"/>
</dbReference>
<feature type="coiled-coil region" evidence="1">
    <location>
        <begin position="113"/>
        <end position="147"/>
    </location>
</feature>
<feature type="domain" description="KilA-N DNA-binding" evidence="3">
    <location>
        <begin position="8"/>
        <end position="93"/>
    </location>
</feature>
<evidence type="ECO:0000313" key="7">
    <source>
        <dbReference type="Proteomes" id="UP000298073"/>
    </source>
</evidence>
<evidence type="ECO:0000313" key="4">
    <source>
        <dbReference type="EMBL" id="GFH87634.1"/>
    </source>
</evidence>
<dbReference type="OrthoDB" id="9816206at2"/>